<gene>
    <name evidence="2" type="ORF">NPIL_630711</name>
</gene>
<keyword evidence="3" id="KW-1185">Reference proteome</keyword>
<organism evidence="2 3">
    <name type="scientific">Nephila pilipes</name>
    <name type="common">Giant wood spider</name>
    <name type="synonym">Nephila maculata</name>
    <dbReference type="NCBI Taxonomy" id="299642"/>
    <lineage>
        <taxon>Eukaryota</taxon>
        <taxon>Metazoa</taxon>
        <taxon>Ecdysozoa</taxon>
        <taxon>Arthropoda</taxon>
        <taxon>Chelicerata</taxon>
        <taxon>Arachnida</taxon>
        <taxon>Araneae</taxon>
        <taxon>Araneomorphae</taxon>
        <taxon>Entelegynae</taxon>
        <taxon>Araneoidea</taxon>
        <taxon>Nephilidae</taxon>
        <taxon>Nephila</taxon>
    </lineage>
</organism>
<dbReference type="AlphaFoldDB" id="A0A8X6NPP2"/>
<proteinExistence type="predicted"/>
<sequence length="142" mass="16307">MAEALRENHCRPETFYVVYRYARSKTAEVRKRRSPPRTTSIAGPKSFTNLPPIRNRKPPKFVRPETLREPRSSKLKKSYEGYRNARSKAADVSDGRNPPRTNIIGAPKRFGKSSPKRDWKPPKFQMAAAVREPRSSLTLNVL</sequence>
<feature type="compositionally biased region" description="Basic and acidic residues" evidence="1">
    <location>
        <begin position="62"/>
        <end position="80"/>
    </location>
</feature>
<dbReference type="Proteomes" id="UP000887013">
    <property type="component" value="Unassembled WGS sequence"/>
</dbReference>
<dbReference type="EMBL" id="BMAW01060073">
    <property type="protein sequence ID" value="GFT24399.1"/>
    <property type="molecule type" value="Genomic_DNA"/>
</dbReference>
<accession>A0A8X6NPP2</accession>
<evidence type="ECO:0000256" key="1">
    <source>
        <dbReference type="SAM" id="MobiDB-lite"/>
    </source>
</evidence>
<feature type="compositionally biased region" description="Polar residues" evidence="1">
    <location>
        <begin position="36"/>
        <end position="49"/>
    </location>
</feature>
<feature type="region of interest" description="Disordered" evidence="1">
    <location>
        <begin position="26"/>
        <end position="142"/>
    </location>
</feature>
<comment type="caution">
    <text evidence="2">The sequence shown here is derived from an EMBL/GenBank/DDBJ whole genome shotgun (WGS) entry which is preliminary data.</text>
</comment>
<evidence type="ECO:0000313" key="2">
    <source>
        <dbReference type="EMBL" id="GFT24399.1"/>
    </source>
</evidence>
<protein>
    <submittedName>
        <fullName evidence="2">Uncharacterized protein</fullName>
    </submittedName>
</protein>
<reference evidence="2" key="1">
    <citation type="submission" date="2020-08" db="EMBL/GenBank/DDBJ databases">
        <title>Multicomponent nature underlies the extraordinary mechanical properties of spider dragline silk.</title>
        <authorList>
            <person name="Kono N."/>
            <person name="Nakamura H."/>
            <person name="Mori M."/>
            <person name="Yoshida Y."/>
            <person name="Ohtoshi R."/>
            <person name="Malay A.D."/>
            <person name="Moran D.A.P."/>
            <person name="Tomita M."/>
            <person name="Numata K."/>
            <person name="Arakawa K."/>
        </authorList>
    </citation>
    <scope>NUCLEOTIDE SEQUENCE</scope>
</reference>
<name>A0A8X6NPP2_NEPPI</name>
<evidence type="ECO:0000313" key="3">
    <source>
        <dbReference type="Proteomes" id="UP000887013"/>
    </source>
</evidence>